<evidence type="ECO:0000313" key="5">
    <source>
        <dbReference type="Proteomes" id="UP000199537"/>
    </source>
</evidence>
<sequence length="323" mass="36165">MADTNFHQESAAPAGGEPTPEKKGSRSLLYIILIVALLATWGYLIYDKSQHKQREIQLTQQITSTDSARNELQKEYEAANAMIDQLTSQNTHMDSLLKANNKEISALKARIQSILNDRNATRAQLEEARQLIQQLNATIENYKAQIEKLEGEKIVLTQQRDSLKRNLDTATQVNQQLAQQVQLGSVLHASDIQIIPLHLKKSGKEVETSRAKRADMMRVSFDLDENRITPSGPKDIYVCITDPDGKPLAVEALGSGRFTLADGTEKLYTAMKTVNYETGKKTHVDIDWKQNSTFKPGTYHVEIYESGYLIGQGDVDMKKGGFL</sequence>
<evidence type="ECO:0000256" key="2">
    <source>
        <dbReference type="SAM" id="MobiDB-lite"/>
    </source>
</evidence>
<accession>A0A1I7NGI5</accession>
<evidence type="ECO:0000256" key="3">
    <source>
        <dbReference type="SAM" id="Phobius"/>
    </source>
</evidence>
<keyword evidence="5" id="KW-1185">Reference proteome</keyword>
<dbReference type="RefSeq" id="WP_092459913.1">
    <property type="nucleotide sequence ID" value="NZ_FPCJ01000001.1"/>
</dbReference>
<keyword evidence="1" id="KW-0175">Coiled coil</keyword>
<evidence type="ECO:0000313" key="4">
    <source>
        <dbReference type="EMBL" id="SFV33666.1"/>
    </source>
</evidence>
<reference evidence="5" key="1">
    <citation type="submission" date="2016-10" db="EMBL/GenBank/DDBJ databases">
        <authorList>
            <person name="Varghese N."/>
            <person name="Submissions S."/>
        </authorList>
    </citation>
    <scope>NUCLEOTIDE SEQUENCE [LARGE SCALE GENOMIC DNA]</scope>
    <source>
        <strain evidence="5">DSM 14807</strain>
    </source>
</reference>
<protein>
    <recommendedName>
        <fullName evidence="6">Chromosome segregation protein SMC</fullName>
    </recommendedName>
</protein>
<keyword evidence="3" id="KW-0472">Membrane</keyword>
<feature type="region of interest" description="Disordered" evidence="2">
    <location>
        <begin position="1"/>
        <end position="23"/>
    </location>
</feature>
<gene>
    <name evidence="4" type="ORF">SAMN05660895_1777</name>
</gene>
<dbReference type="Proteomes" id="UP000199537">
    <property type="component" value="Unassembled WGS sequence"/>
</dbReference>
<dbReference type="Gene3D" id="1.10.287.1490">
    <property type="match status" value="1"/>
</dbReference>
<feature type="transmembrane region" description="Helical" evidence="3">
    <location>
        <begin position="28"/>
        <end position="46"/>
    </location>
</feature>
<dbReference type="EMBL" id="FPCJ01000001">
    <property type="protein sequence ID" value="SFV33666.1"/>
    <property type="molecule type" value="Genomic_DNA"/>
</dbReference>
<dbReference type="AlphaFoldDB" id="A0A1I7NGI5"/>
<evidence type="ECO:0000256" key="1">
    <source>
        <dbReference type="SAM" id="Coils"/>
    </source>
</evidence>
<organism evidence="4 5">
    <name type="scientific">Thermoflavifilum thermophilum</name>
    <dbReference type="NCBI Taxonomy" id="1393122"/>
    <lineage>
        <taxon>Bacteria</taxon>
        <taxon>Pseudomonadati</taxon>
        <taxon>Bacteroidota</taxon>
        <taxon>Chitinophagia</taxon>
        <taxon>Chitinophagales</taxon>
        <taxon>Chitinophagaceae</taxon>
        <taxon>Thermoflavifilum</taxon>
    </lineage>
</organism>
<dbReference type="OrthoDB" id="1115172at2"/>
<keyword evidence="3" id="KW-0812">Transmembrane</keyword>
<feature type="coiled-coil region" evidence="1">
    <location>
        <begin position="69"/>
        <end position="180"/>
    </location>
</feature>
<dbReference type="STRING" id="1393122.SAMN05660895_1777"/>
<name>A0A1I7NGI5_9BACT</name>
<keyword evidence="3" id="KW-1133">Transmembrane helix</keyword>
<evidence type="ECO:0008006" key="6">
    <source>
        <dbReference type="Google" id="ProtNLM"/>
    </source>
</evidence>
<proteinExistence type="predicted"/>